<dbReference type="Proteomes" id="UP000244809">
    <property type="component" value="Chromosome 3"/>
</dbReference>
<organism evidence="1 2">
    <name type="scientific">Burkholderia cenocepacia</name>
    <dbReference type="NCBI Taxonomy" id="95486"/>
    <lineage>
        <taxon>Bacteria</taxon>
        <taxon>Pseudomonadati</taxon>
        <taxon>Pseudomonadota</taxon>
        <taxon>Betaproteobacteria</taxon>
        <taxon>Burkholderiales</taxon>
        <taxon>Burkholderiaceae</taxon>
        <taxon>Burkholderia</taxon>
        <taxon>Burkholderia cepacia complex</taxon>
    </lineage>
</organism>
<dbReference type="EMBL" id="CP021069">
    <property type="protein sequence ID" value="AWG32169.1"/>
    <property type="molecule type" value="Genomic_DNA"/>
</dbReference>
<gene>
    <name evidence="1" type="ORF">B9Z07_25875</name>
</gene>
<sequence length="161" mass="18603">MKKGMPERLWKSSLGRFVYAFAHLEAQVFLICVCFMDLDEIKKLTFSKRVDKVIGFLRRQFSEQAQLLIDALVGARRLAQFRNDVVHNPVFNWVRFDKEIGLDYQPGYIMVDRGTSDGIQLQELRAKTDELISISKAISNQDGALKLHELAQDRLRDKNVT</sequence>
<dbReference type="AlphaFoldDB" id="A0AAD0NBM4"/>
<proteinExistence type="predicted"/>
<dbReference type="RefSeq" id="WP_034174393.1">
    <property type="nucleotide sequence ID" value="NZ_CADEUB010000021.1"/>
</dbReference>
<name>A0AAD0NBM4_9BURK</name>
<evidence type="ECO:0000313" key="2">
    <source>
        <dbReference type="Proteomes" id="UP000244809"/>
    </source>
</evidence>
<protein>
    <submittedName>
        <fullName evidence="1">Uncharacterized protein</fullName>
    </submittedName>
</protein>
<evidence type="ECO:0000313" key="1">
    <source>
        <dbReference type="EMBL" id="AWG32169.1"/>
    </source>
</evidence>
<accession>A0AAD0NBM4</accession>
<reference evidence="1 2" key="1">
    <citation type="submission" date="2017-04" db="EMBL/GenBank/DDBJ databases">
        <title>Complete genome sequence of Burkholderia cenocepacia PC184 Midwest clone.</title>
        <authorList>
            <person name="Mulks M.H."/>
            <person name="Cooper V.S."/>
        </authorList>
    </citation>
    <scope>NUCLEOTIDE SEQUENCE [LARGE SCALE GENOMIC DNA]</scope>
    <source>
        <strain evidence="1 2">PC184 Mulks</strain>
    </source>
</reference>